<dbReference type="EnsemblMetazoa" id="CJA26995.1">
    <property type="protein sequence ID" value="CJA26995.1"/>
    <property type="gene ID" value="WBGene00182567"/>
</dbReference>
<dbReference type="Gene3D" id="3.30.710.10">
    <property type="entry name" value="Potassium Channel Kv1.1, Chain A"/>
    <property type="match status" value="1"/>
</dbReference>
<evidence type="ECO:0000259" key="1">
    <source>
        <dbReference type="PROSITE" id="PS50097"/>
    </source>
</evidence>
<name>A0A8R1IEY5_CAEJA</name>
<dbReference type="CDD" id="cd18186">
    <property type="entry name" value="BTB_POZ_ZBTB_KLHL-like"/>
    <property type="match status" value="1"/>
</dbReference>
<dbReference type="InterPro" id="IPR000210">
    <property type="entry name" value="BTB/POZ_dom"/>
</dbReference>
<protein>
    <submittedName>
        <fullName evidence="2">BTB domain-containing protein</fullName>
    </submittedName>
</protein>
<dbReference type="Pfam" id="PF00651">
    <property type="entry name" value="BTB"/>
    <property type="match status" value="1"/>
</dbReference>
<dbReference type="AlphaFoldDB" id="A0A8R1IEY5"/>
<reference evidence="3" key="1">
    <citation type="submission" date="2010-08" db="EMBL/GenBank/DDBJ databases">
        <authorList>
            <consortium name="Caenorhabditis japonica Sequencing Consortium"/>
            <person name="Wilson R.K."/>
        </authorList>
    </citation>
    <scope>NUCLEOTIDE SEQUENCE [LARGE SCALE GENOMIC DNA]</scope>
    <source>
        <strain evidence="3">DF5081</strain>
    </source>
</reference>
<dbReference type="PANTHER" id="PTHR47022">
    <property type="entry name" value="BTB AND MATH DOMAIN-CONTAINING PROTEIN 36-RELATED"/>
    <property type="match status" value="1"/>
</dbReference>
<dbReference type="Proteomes" id="UP000005237">
    <property type="component" value="Unassembled WGS sequence"/>
</dbReference>
<keyword evidence="3" id="KW-1185">Reference proteome</keyword>
<dbReference type="PANTHER" id="PTHR47022:SF1">
    <property type="entry name" value="BTB AND MATH DOMAIN-CONTAINING PROTEIN 36-RELATED"/>
    <property type="match status" value="1"/>
</dbReference>
<accession>A0A8R1IEY5</accession>
<sequence length="158" mass="18441">MSVQDCPEVLRFSLQILATSSKFFHALFYSKFSESSQQEIKLVDVKHLEFVDFLNLIYPTHKCIDEDNVEHLLKLADRLEAPSVLEKCEEYLISSNEVHKVMKLKYAEIYKLSRLQDKCLNTITSRQDIVTLSKHEDYKSLGDCTYNVLLQKMIELNC</sequence>
<reference evidence="2" key="2">
    <citation type="submission" date="2022-06" db="UniProtKB">
        <authorList>
            <consortium name="EnsemblMetazoa"/>
        </authorList>
    </citation>
    <scope>IDENTIFICATION</scope>
    <source>
        <strain evidence="2">DF5081</strain>
    </source>
</reference>
<evidence type="ECO:0000313" key="2">
    <source>
        <dbReference type="EnsemblMetazoa" id="CJA26995.1"/>
    </source>
</evidence>
<feature type="domain" description="BTB" evidence="1">
    <location>
        <begin position="1"/>
        <end position="66"/>
    </location>
</feature>
<dbReference type="SUPFAM" id="SSF54695">
    <property type="entry name" value="POZ domain"/>
    <property type="match status" value="1"/>
</dbReference>
<evidence type="ECO:0000313" key="3">
    <source>
        <dbReference type="Proteomes" id="UP000005237"/>
    </source>
</evidence>
<organism evidence="2 3">
    <name type="scientific">Caenorhabditis japonica</name>
    <dbReference type="NCBI Taxonomy" id="281687"/>
    <lineage>
        <taxon>Eukaryota</taxon>
        <taxon>Metazoa</taxon>
        <taxon>Ecdysozoa</taxon>
        <taxon>Nematoda</taxon>
        <taxon>Chromadorea</taxon>
        <taxon>Rhabditida</taxon>
        <taxon>Rhabditina</taxon>
        <taxon>Rhabditomorpha</taxon>
        <taxon>Rhabditoidea</taxon>
        <taxon>Rhabditidae</taxon>
        <taxon>Peloderinae</taxon>
        <taxon>Caenorhabditis</taxon>
    </lineage>
</organism>
<dbReference type="InterPro" id="IPR011333">
    <property type="entry name" value="SKP1/BTB/POZ_sf"/>
</dbReference>
<dbReference type="PROSITE" id="PS50097">
    <property type="entry name" value="BTB"/>
    <property type="match status" value="1"/>
</dbReference>
<proteinExistence type="predicted"/>
<dbReference type="SMART" id="SM00225">
    <property type="entry name" value="BTB"/>
    <property type="match status" value="1"/>
</dbReference>